<reference evidence="1" key="1">
    <citation type="submission" date="2024-06" db="EMBL/GenBank/DDBJ databases">
        <title>Mesorhizobium karijinii sp. nov., a symbiont of the iconic Swainsona formosa from arid Australia.</title>
        <authorList>
            <person name="Hill Y.J."/>
            <person name="Watkin E.L.J."/>
            <person name="O'Hara G.W."/>
            <person name="Terpolilli J."/>
            <person name="Tye M.L."/>
            <person name="Kohlmeier M.G."/>
        </authorList>
    </citation>
    <scope>NUCLEOTIDE SEQUENCE</scope>
    <source>
        <strain evidence="1">WSM2240</strain>
        <plasmid evidence="1">pMk2240A</plasmid>
    </source>
</reference>
<gene>
    <name evidence="1" type="ORF">ABVK50_30405</name>
</gene>
<sequence>MKVGFSNYSRNLLINDCLSTISSVYGRVQPQRKRELLLAACSETASEIIAETPSHAFAWFLRAFAAAELGDFQVFNQAMKMSYLSSPFELWLGQLRVQTAARFYSSLDDRSRANYASDIVVHLMTDRGSEKIASEMFRNPVLKNHVIDIAEKLPENVKWRLAEKMQQAAGTGRGRTVSP</sequence>
<organism evidence="1">
    <name type="scientific">Mesorhizobium sp. WSM2240</name>
    <dbReference type="NCBI Taxonomy" id="3228851"/>
    <lineage>
        <taxon>Bacteria</taxon>
        <taxon>Pseudomonadati</taxon>
        <taxon>Pseudomonadota</taxon>
        <taxon>Alphaproteobacteria</taxon>
        <taxon>Hyphomicrobiales</taxon>
        <taxon>Phyllobacteriaceae</taxon>
        <taxon>Mesorhizobium</taxon>
    </lineage>
</organism>
<dbReference type="AlphaFoldDB" id="A0AAU8D043"/>
<dbReference type="EMBL" id="CP159256">
    <property type="protein sequence ID" value="XCG52454.1"/>
    <property type="molecule type" value="Genomic_DNA"/>
</dbReference>
<protein>
    <submittedName>
        <fullName evidence="1">Uncharacterized protein</fullName>
    </submittedName>
</protein>
<geneLocation type="plasmid" evidence="1">
    <name>pMk2240A</name>
</geneLocation>
<name>A0AAU8D043_9HYPH</name>
<proteinExistence type="predicted"/>
<evidence type="ECO:0000313" key="1">
    <source>
        <dbReference type="EMBL" id="XCG52454.1"/>
    </source>
</evidence>
<keyword evidence="1" id="KW-0614">Plasmid</keyword>
<dbReference type="RefSeq" id="WP_353646656.1">
    <property type="nucleotide sequence ID" value="NZ_CP159256.1"/>
</dbReference>
<accession>A0AAU8D043</accession>